<protein>
    <submittedName>
        <fullName evidence="2">Uncharacterized protein</fullName>
    </submittedName>
</protein>
<evidence type="ECO:0000313" key="3">
    <source>
        <dbReference type="Proteomes" id="UP000692954"/>
    </source>
</evidence>
<proteinExistence type="predicted"/>
<feature type="compositionally biased region" description="Low complexity" evidence="1">
    <location>
        <begin position="301"/>
        <end position="315"/>
    </location>
</feature>
<sequence length="422" mass="50825">MSKRLQDRVMLKNQNANYLLDQNYVDRKKQFNYNIYDRQSPAERKSTDSGLGRYYNSYYQRPIPQRSPDEYKAFTNHQLSKIPSFLNLDKDDKFKRFPQNEIQQPINSFQYFPKQQYSSMYDREQSQKRKFNLNDVVQVQKRQQSPTIFSKKQSLVDVDRTWMFTNQQQHSFFSPKNNEQQPKLLKNASDYISNYRPFTSFEIQNDKNLTKNPSQKFQPYLNNNNNNSKFDIDKLRMELEQYKRNNKSRVGDGILNIKNREVNKDYQNTYIRRDVSPNLNFNYIKPKVDDQNKDVMFNYRQQKQSSPQKQVQSLKASRSELGNPNKKQPFQLINAKNDLQGIVSDNQRYLQDRRKTPETNRVEELRKQLYSTYKPSNRELFFESLNKSTPYNKIANQREQNQQSSNNREKDQIKYKLDKKFI</sequence>
<gene>
    <name evidence="2" type="ORF">PSON_ATCC_30995.1.T0390226</name>
</gene>
<evidence type="ECO:0000313" key="2">
    <source>
        <dbReference type="EMBL" id="CAD8079664.1"/>
    </source>
</evidence>
<accession>A0A8S1MXJ7</accession>
<feature type="compositionally biased region" description="Low complexity" evidence="1">
    <location>
        <begin position="397"/>
        <end position="406"/>
    </location>
</feature>
<dbReference type="EMBL" id="CAJJDN010000039">
    <property type="protein sequence ID" value="CAD8079664.1"/>
    <property type="molecule type" value="Genomic_DNA"/>
</dbReference>
<organism evidence="2 3">
    <name type="scientific">Paramecium sonneborni</name>
    <dbReference type="NCBI Taxonomy" id="65129"/>
    <lineage>
        <taxon>Eukaryota</taxon>
        <taxon>Sar</taxon>
        <taxon>Alveolata</taxon>
        <taxon>Ciliophora</taxon>
        <taxon>Intramacronucleata</taxon>
        <taxon>Oligohymenophorea</taxon>
        <taxon>Peniculida</taxon>
        <taxon>Parameciidae</taxon>
        <taxon>Paramecium</taxon>
    </lineage>
</organism>
<dbReference type="OrthoDB" id="295706at2759"/>
<dbReference type="Proteomes" id="UP000692954">
    <property type="component" value="Unassembled WGS sequence"/>
</dbReference>
<feature type="region of interest" description="Disordered" evidence="1">
    <location>
        <begin position="300"/>
        <end position="328"/>
    </location>
</feature>
<comment type="caution">
    <text evidence="2">The sequence shown here is derived from an EMBL/GenBank/DDBJ whole genome shotgun (WGS) entry which is preliminary data.</text>
</comment>
<keyword evidence="3" id="KW-1185">Reference proteome</keyword>
<dbReference type="AlphaFoldDB" id="A0A8S1MXJ7"/>
<feature type="compositionally biased region" description="Basic and acidic residues" evidence="1">
    <location>
        <begin position="407"/>
        <end position="422"/>
    </location>
</feature>
<feature type="region of interest" description="Disordered" evidence="1">
    <location>
        <begin position="397"/>
        <end position="422"/>
    </location>
</feature>
<name>A0A8S1MXJ7_9CILI</name>
<evidence type="ECO:0000256" key="1">
    <source>
        <dbReference type="SAM" id="MobiDB-lite"/>
    </source>
</evidence>
<reference evidence="2" key="1">
    <citation type="submission" date="2021-01" db="EMBL/GenBank/DDBJ databases">
        <authorList>
            <consortium name="Genoscope - CEA"/>
            <person name="William W."/>
        </authorList>
    </citation>
    <scope>NUCLEOTIDE SEQUENCE</scope>
</reference>